<evidence type="ECO:0000313" key="10">
    <source>
        <dbReference type="EMBL" id="CAI0546269.1"/>
    </source>
</evidence>
<dbReference type="InterPro" id="IPR001005">
    <property type="entry name" value="SANT/Myb"/>
</dbReference>
<feature type="compositionally biased region" description="Basic and acidic residues" evidence="7">
    <location>
        <begin position="91"/>
        <end position="116"/>
    </location>
</feature>
<evidence type="ECO:0000256" key="7">
    <source>
        <dbReference type="SAM" id="MobiDB-lite"/>
    </source>
</evidence>
<dbReference type="SUPFAM" id="SSF46689">
    <property type="entry name" value="Homeodomain-like"/>
    <property type="match status" value="1"/>
</dbReference>
<feature type="domain" description="Myb-like" evidence="8">
    <location>
        <begin position="8"/>
        <end position="41"/>
    </location>
</feature>
<keyword evidence="3" id="KW-0805">Transcription regulation</keyword>
<comment type="caution">
    <text evidence="10">The sequence shown here is derived from an EMBL/GenBank/DDBJ whole genome shotgun (WGS) entry which is preliminary data.</text>
</comment>
<dbReference type="EMBL" id="CAMGYJ010000009">
    <property type="protein sequence ID" value="CAI0546269.1"/>
    <property type="molecule type" value="Genomic_DNA"/>
</dbReference>
<proteinExistence type="predicted"/>
<dbReference type="Proteomes" id="UP001154282">
    <property type="component" value="Unassembled WGS sequence"/>
</dbReference>
<evidence type="ECO:0000259" key="9">
    <source>
        <dbReference type="PROSITE" id="PS51294"/>
    </source>
</evidence>
<keyword evidence="5" id="KW-0804">Transcription</keyword>
<evidence type="ECO:0008006" key="12">
    <source>
        <dbReference type="Google" id="ProtNLM"/>
    </source>
</evidence>
<dbReference type="AlphaFoldDB" id="A0AAV0QL56"/>
<dbReference type="GO" id="GO:0003677">
    <property type="term" value="F:DNA binding"/>
    <property type="evidence" value="ECO:0007669"/>
    <property type="project" value="UniProtKB-KW"/>
</dbReference>
<evidence type="ECO:0000259" key="8">
    <source>
        <dbReference type="PROSITE" id="PS50090"/>
    </source>
</evidence>
<dbReference type="InterPro" id="IPR051953">
    <property type="entry name" value="Plant_SW-associated_TFs"/>
</dbReference>
<evidence type="ECO:0000313" key="11">
    <source>
        <dbReference type="Proteomes" id="UP001154282"/>
    </source>
</evidence>
<comment type="subcellular location">
    <subcellularLocation>
        <location evidence="1">Nucleus</location>
    </subcellularLocation>
</comment>
<keyword evidence="11" id="KW-1185">Reference proteome</keyword>
<dbReference type="GO" id="GO:0005634">
    <property type="term" value="C:nucleus"/>
    <property type="evidence" value="ECO:0007669"/>
    <property type="project" value="UniProtKB-SubCell"/>
</dbReference>
<dbReference type="Gene3D" id="1.10.10.60">
    <property type="entry name" value="Homeodomain-like"/>
    <property type="match status" value="1"/>
</dbReference>
<dbReference type="PANTHER" id="PTHR47997">
    <property type="entry name" value="MYB DOMAIN PROTEIN 55"/>
    <property type="match status" value="1"/>
</dbReference>
<gene>
    <name evidence="10" type="ORF">LITE_LOCUS43899</name>
</gene>
<keyword evidence="4" id="KW-0238">DNA-binding</keyword>
<evidence type="ECO:0000256" key="5">
    <source>
        <dbReference type="ARBA" id="ARBA00023163"/>
    </source>
</evidence>
<evidence type="ECO:0000256" key="2">
    <source>
        <dbReference type="ARBA" id="ARBA00022737"/>
    </source>
</evidence>
<keyword evidence="6" id="KW-0539">Nucleus</keyword>
<reference evidence="10" key="1">
    <citation type="submission" date="2022-08" db="EMBL/GenBank/DDBJ databases">
        <authorList>
            <person name="Gutierrez-Valencia J."/>
        </authorList>
    </citation>
    <scope>NUCLEOTIDE SEQUENCE</scope>
</reference>
<sequence>MGHNCCTKQKVKKGLWSPDEDEKLFNFITSHGHPSWSSVPKLAGTLHCKVFSPRPRGIEINGLLTHVFNFFRVAEMREELQATVDKLPAARSEEGRLHRPRRKEDHRGAQDAREQMGSDIQASAWQNRQRDQELLELLHQEEAHCTGP</sequence>
<evidence type="ECO:0000256" key="3">
    <source>
        <dbReference type="ARBA" id="ARBA00023015"/>
    </source>
</evidence>
<evidence type="ECO:0000256" key="4">
    <source>
        <dbReference type="ARBA" id="ARBA00023125"/>
    </source>
</evidence>
<protein>
    <recommendedName>
        <fullName evidence="12">Myb-like domain-containing protein</fullName>
    </recommendedName>
</protein>
<dbReference type="PANTHER" id="PTHR47997:SF40">
    <property type="entry name" value="TRANSCRIPTION FACTOR MYB26-LIKE"/>
    <property type="match status" value="1"/>
</dbReference>
<accession>A0AAV0QL56</accession>
<dbReference type="CDD" id="cd00167">
    <property type="entry name" value="SANT"/>
    <property type="match status" value="1"/>
</dbReference>
<evidence type="ECO:0000256" key="1">
    <source>
        <dbReference type="ARBA" id="ARBA00004123"/>
    </source>
</evidence>
<dbReference type="Pfam" id="PF00249">
    <property type="entry name" value="Myb_DNA-binding"/>
    <property type="match status" value="1"/>
</dbReference>
<dbReference type="InterPro" id="IPR009057">
    <property type="entry name" value="Homeodomain-like_sf"/>
</dbReference>
<evidence type="ECO:0000256" key="6">
    <source>
        <dbReference type="ARBA" id="ARBA00023242"/>
    </source>
</evidence>
<dbReference type="PROSITE" id="PS50090">
    <property type="entry name" value="MYB_LIKE"/>
    <property type="match status" value="1"/>
</dbReference>
<name>A0AAV0QL56_9ROSI</name>
<keyword evidence="2" id="KW-0677">Repeat</keyword>
<feature type="domain" description="HTH myb-type" evidence="9">
    <location>
        <begin position="8"/>
        <end position="47"/>
    </location>
</feature>
<organism evidence="10 11">
    <name type="scientific">Linum tenue</name>
    <dbReference type="NCBI Taxonomy" id="586396"/>
    <lineage>
        <taxon>Eukaryota</taxon>
        <taxon>Viridiplantae</taxon>
        <taxon>Streptophyta</taxon>
        <taxon>Embryophyta</taxon>
        <taxon>Tracheophyta</taxon>
        <taxon>Spermatophyta</taxon>
        <taxon>Magnoliopsida</taxon>
        <taxon>eudicotyledons</taxon>
        <taxon>Gunneridae</taxon>
        <taxon>Pentapetalae</taxon>
        <taxon>rosids</taxon>
        <taxon>fabids</taxon>
        <taxon>Malpighiales</taxon>
        <taxon>Linaceae</taxon>
        <taxon>Linum</taxon>
    </lineage>
</organism>
<dbReference type="InterPro" id="IPR017930">
    <property type="entry name" value="Myb_dom"/>
</dbReference>
<feature type="region of interest" description="Disordered" evidence="7">
    <location>
        <begin position="86"/>
        <end position="125"/>
    </location>
</feature>
<dbReference type="PROSITE" id="PS51294">
    <property type="entry name" value="HTH_MYB"/>
    <property type="match status" value="1"/>
</dbReference>